<keyword evidence="6" id="KW-1185">Reference proteome</keyword>
<dbReference type="SMART" id="SM00915">
    <property type="entry name" value="Jacalin"/>
    <property type="match status" value="1"/>
</dbReference>
<dbReference type="EMBL" id="JAINUG010000008">
    <property type="protein sequence ID" value="KAJ8415742.1"/>
    <property type="molecule type" value="Genomic_DNA"/>
</dbReference>
<dbReference type="PROSITE" id="PS51752">
    <property type="entry name" value="JACALIN_LECTIN"/>
    <property type="match status" value="1"/>
</dbReference>
<proteinExistence type="predicted"/>
<dbReference type="Gene3D" id="2.100.10.30">
    <property type="entry name" value="Jacalin-like lectin domain"/>
    <property type="match status" value="1"/>
</dbReference>
<gene>
    <name evidence="5" type="ORF">AAFF_G00402990</name>
</gene>
<evidence type="ECO:0000259" key="4">
    <source>
        <dbReference type="PROSITE" id="PS51752"/>
    </source>
</evidence>
<dbReference type="GO" id="GO:0030246">
    <property type="term" value="F:carbohydrate binding"/>
    <property type="evidence" value="ECO:0007669"/>
    <property type="project" value="UniProtKB-KW"/>
</dbReference>
<evidence type="ECO:0000313" key="6">
    <source>
        <dbReference type="Proteomes" id="UP001221898"/>
    </source>
</evidence>
<evidence type="ECO:0000313" key="5">
    <source>
        <dbReference type="EMBL" id="KAJ8415742.1"/>
    </source>
</evidence>
<dbReference type="InterPro" id="IPR001229">
    <property type="entry name" value="Jacalin-like_lectin_dom"/>
</dbReference>
<dbReference type="InterPro" id="IPR036404">
    <property type="entry name" value="Jacalin-like_lectin_dom_sf"/>
</dbReference>
<protein>
    <recommendedName>
        <fullName evidence="4">Jacalin-type lectin domain-containing protein</fullName>
    </recommendedName>
</protein>
<keyword evidence="1 3" id="KW-0732">Signal</keyword>
<evidence type="ECO:0000256" key="1">
    <source>
        <dbReference type="ARBA" id="ARBA00022729"/>
    </source>
</evidence>
<feature type="domain" description="Jacalin-type lectin" evidence="4">
    <location>
        <begin position="25"/>
        <end position="161"/>
    </location>
</feature>
<dbReference type="AlphaFoldDB" id="A0AAD7T7G4"/>
<comment type="caution">
    <text evidence="5">The sequence shown here is derived from an EMBL/GenBank/DDBJ whole genome shotgun (WGS) entry which is preliminary data.</text>
</comment>
<feature type="chain" id="PRO_5042217525" description="Jacalin-type lectin domain-containing protein" evidence="3">
    <location>
        <begin position="17"/>
        <end position="171"/>
    </location>
</feature>
<name>A0AAD7T7G4_9TELE</name>
<dbReference type="Pfam" id="PF01419">
    <property type="entry name" value="Jacalin"/>
    <property type="match status" value="1"/>
</dbReference>
<dbReference type="PANTHER" id="PTHR33589:SF3">
    <property type="entry name" value="ZYMOGEN GRANULE MEMBRANE PROTEIN 16-LIKE"/>
    <property type="match status" value="1"/>
</dbReference>
<dbReference type="PANTHER" id="PTHR33589">
    <property type="entry name" value="OS11G0524900 PROTEIN"/>
    <property type="match status" value="1"/>
</dbReference>
<dbReference type="InterPro" id="IPR052321">
    <property type="entry name" value="PolyBind_ProtTraffic"/>
</dbReference>
<organism evidence="5 6">
    <name type="scientific">Aldrovandia affinis</name>
    <dbReference type="NCBI Taxonomy" id="143900"/>
    <lineage>
        <taxon>Eukaryota</taxon>
        <taxon>Metazoa</taxon>
        <taxon>Chordata</taxon>
        <taxon>Craniata</taxon>
        <taxon>Vertebrata</taxon>
        <taxon>Euteleostomi</taxon>
        <taxon>Actinopterygii</taxon>
        <taxon>Neopterygii</taxon>
        <taxon>Teleostei</taxon>
        <taxon>Notacanthiformes</taxon>
        <taxon>Halosauridae</taxon>
        <taxon>Aldrovandia</taxon>
    </lineage>
</organism>
<dbReference type="SUPFAM" id="SSF51101">
    <property type="entry name" value="Mannose-binding lectins"/>
    <property type="match status" value="1"/>
</dbReference>
<feature type="signal peptide" evidence="3">
    <location>
        <begin position="1"/>
        <end position="16"/>
    </location>
</feature>
<dbReference type="Proteomes" id="UP001221898">
    <property type="component" value="Unassembled WGS sequence"/>
</dbReference>
<keyword evidence="2" id="KW-0430">Lectin</keyword>
<accession>A0AAD7T7G4</accession>
<evidence type="ECO:0000256" key="2">
    <source>
        <dbReference type="ARBA" id="ARBA00022734"/>
    </source>
</evidence>
<evidence type="ECO:0000256" key="3">
    <source>
        <dbReference type="SAM" id="SignalP"/>
    </source>
</evidence>
<sequence length="171" mass="19039">MFFSLIFSLCCVTAWALPQYQPQYYSFSPTVGRGHGESFASVGEGRITGVRIWEQSNSYIKGFQLKYENVWTPIYGSTSNEETELLLFEGEAIVQISGKYNPPNYIYCLRFVTSRGRSLIAGQPTGNSFNFYPVDGQSELQIVSGRSDGTGIASIGAHWALIYRNDSKALT</sequence>
<reference evidence="5" key="1">
    <citation type="journal article" date="2023" name="Science">
        <title>Genome structures resolve the early diversification of teleost fishes.</title>
        <authorList>
            <person name="Parey E."/>
            <person name="Louis A."/>
            <person name="Montfort J."/>
            <person name="Bouchez O."/>
            <person name="Roques C."/>
            <person name="Iampietro C."/>
            <person name="Lluch J."/>
            <person name="Castinel A."/>
            <person name="Donnadieu C."/>
            <person name="Desvignes T."/>
            <person name="Floi Bucao C."/>
            <person name="Jouanno E."/>
            <person name="Wen M."/>
            <person name="Mejri S."/>
            <person name="Dirks R."/>
            <person name="Jansen H."/>
            <person name="Henkel C."/>
            <person name="Chen W.J."/>
            <person name="Zahm M."/>
            <person name="Cabau C."/>
            <person name="Klopp C."/>
            <person name="Thompson A.W."/>
            <person name="Robinson-Rechavi M."/>
            <person name="Braasch I."/>
            <person name="Lecointre G."/>
            <person name="Bobe J."/>
            <person name="Postlethwait J.H."/>
            <person name="Berthelot C."/>
            <person name="Roest Crollius H."/>
            <person name="Guiguen Y."/>
        </authorList>
    </citation>
    <scope>NUCLEOTIDE SEQUENCE</scope>
    <source>
        <strain evidence="5">NC1722</strain>
    </source>
</reference>